<organism evidence="2 3">
    <name type="scientific">Streptomyces malaysiensis</name>
    <dbReference type="NCBI Taxonomy" id="92644"/>
    <lineage>
        <taxon>Bacteria</taxon>
        <taxon>Bacillati</taxon>
        <taxon>Actinomycetota</taxon>
        <taxon>Actinomycetes</taxon>
        <taxon>Kitasatosporales</taxon>
        <taxon>Streptomycetaceae</taxon>
        <taxon>Streptomyces</taxon>
        <taxon>Streptomyces violaceusniger group</taxon>
    </lineage>
</organism>
<dbReference type="SUPFAM" id="SSF57783">
    <property type="entry name" value="Zinc beta-ribbon"/>
    <property type="match status" value="1"/>
</dbReference>
<evidence type="ECO:0000256" key="1">
    <source>
        <dbReference type="SAM" id="MobiDB-lite"/>
    </source>
</evidence>
<dbReference type="RefSeq" id="WP_167503146.1">
    <property type="nucleotide sequence ID" value="NZ_JAALLH010000001.1"/>
</dbReference>
<proteinExistence type="predicted"/>
<name>A0A7X5X7F0_STRMQ</name>
<accession>A0A7X5X7F0</accession>
<comment type="caution">
    <text evidence="2">The sequence shown here is derived from an EMBL/GenBank/DDBJ whole genome shotgun (WGS) entry which is preliminary data.</text>
</comment>
<protein>
    <submittedName>
        <fullName evidence="2">Uncharacterized protein</fullName>
    </submittedName>
</protein>
<gene>
    <name evidence="2" type="ORF">SMALB_6102</name>
</gene>
<dbReference type="AlphaFoldDB" id="A0A7X5X7F0"/>
<dbReference type="Proteomes" id="UP000536624">
    <property type="component" value="Unassembled WGS sequence"/>
</dbReference>
<evidence type="ECO:0000313" key="3">
    <source>
        <dbReference type="Proteomes" id="UP000536624"/>
    </source>
</evidence>
<feature type="region of interest" description="Disordered" evidence="1">
    <location>
        <begin position="1"/>
        <end position="76"/>
    </location>
</feature>
<evidence type="ECO:0000313" key="2">
    <source>
        <dbReference type="EMBL" id="NIY68024.1"/>
    </source>
</evidence>
<reference evidence="2 3" key="1">
    <citation type="submission" date="2020-02" db="EMBL/GenBank/DDBJ databases">
        <title>Streptomyces malaysiensis DSM14702 (JHCC583434, PFL_A843) Genome sequencing and assembly.</title>
        <authorList>
            <person name="Samborskyy M."/>
        </authorList>
    </citation>
    <scope>NUCLEOTIDE SEQUENCE [LARGE SCALE GENOMIC DNA]</scope>
    <source>
        <strain evidence="2 3">DSM 14702</strain>
    </source>
</reference>
<feature type="compositionally biased region" description="Low complexity" evidence="1">
    <location>
        <begin position="45"/>
        <end position="54"/>
    </location>
</feature>
<dbReference type="EMBL" id="JAALLH010000001">
    <property type="protein sequence ID" value="NIY68024.1"/>
    <property type="molecule type" value="Genomic_DNA"/>
</dbReference>
<sequence length="135" mass="14957">MSDFWLNKIRESQGPAPRPQAGLTPAGTPWWANPTYTHPEPQPQAPQSSPDQLQRAYRTERAQSAHHHERCPSCGSEHYWRPTPNAAAQCFDCGWPVQNSTQGVAVANNSSAPTRKSLHEVKGSGYRPDVIVGRM</sequence>